<dbReference type="AlphaFoldDB" id="A0A8S1NRQ4"/>
<dbReference type="SMART" id="SM00184">
    <property type="entry name" value="RING"/>
    <property type="match status" value="1"/>
</dbReference>
<evidence type="ECO:0000256" key="1">
    <source>
        <dbReference type="PROSITE-ProRule" id="PRU00175"/>
    </source>
</evidence>
<feature type="domain" description="RING-type" evidence="3">
    <location>
        <begin position="376"/>
        <end position="422"/>
    </location>
</feature>
<keyword evidence="2" id="KW-0812">Transmembrane</keyword>
<reference evidence="4" key="1">
    <citation type="submission" date="2021-01" db="EMBL/GenBank/DDBJ databases">
        <authorList>
            <consortium name="Genoscope - CEA"/>
            <person name="William W."/>
        </authorList>
    </citation>
    <scope>NUCLEOTIDE SEQUENCE</scope>
</reference>
<sequence>MFLLILFITCNAFHHQGTLQTNYTLNLTLNFTDQAPSIVIKFYLPIARQNQKLVACFVSLDNLSQLSFNLDELKLKTQTKISYDFHSIQSNSDIQLVQYPYYPMVYLFCQSEQSVSINYELTYLEEFLNPFCINNCKGYSEVKNQNSSRCKRDYCECQIDRLGEFCQLSSSYLINNNWVKVKLDSYQWKYFYYQIKDINIEFHSNLDYYDNSIMYSLELRQFNWQLIPNKKQSQNLKNCSHLYEILDNLINEDSNSNILYIGFFNNKSSQVEFNLSIVTTSSNDDYDQAERNKLILIIIGSVVGFLLLLSFFLSIFNNQRNHQIERENTEQNLEQIQIAYKSPTGFNKQFINDYFGPIVYQHIIKSYPGLSQFEDCVICLESLKDGKTLELKFCSVTPCFHIFHQQCLSTWLQKQRNCPFCRKEFYRNQIQNQHPWIDSSKEGRKSIQEQNSQYLQRLKHTQNTDQSQDFQLNESQQDLVHGKNRLTVQS</sequence>
<dbReference type="PANTHER" id="PTHR45676">
    <property type="entry name" value="RING-H2 FINGER PROTEIN ATL51-RELATED"/>
    <property type="match status" value="1"/>
</dbReference>
<dbReference type="Pfam" id="PF13639">
    <property type="entry name" value="zf-RING_2"/>
    <property type="match status" value="1"/>
</dbReference>
<evidence type="ECO:0000256" key="2">
    <source>
        <dbReference type="SAM" id="Phobius"/>
    </source>
</evidence>
<dbReference type="PROSITE" id="PS50089">
    <property type="entry name" value="ZF_RING_2"/>
    <property type="match status" value="1"/>
</dbReference>
<keyword evidence="1" id="KW-0863">Zinc-finger</keyword>
<dbReference type="PANTHER" id="PTHR45676:SF41">
    <property type="entry name" value="RING-H2 FINGER PROTEIN ATL66"/>
    <property type="match status" value="1"/>
</dbReference>
<protein>
    <recommendedName>
        <fullName evidence="3">RING-type domain-containing protein</fullName>
    </recommendedName>
</protein>
<keyword evidence="1" id="KW-0479">Metal-binding</keyword>
<gene>
    <name evidence="4" type="ORF">PSON_ATCC_30995.1.T0630119</name>
</gene>
<dbReference type="InterPro" id="IPR001841">
    <property type="entry name" value="Znf_RING"/>
</dbReference>
<comment type="caution">
    <text evidence="4">The sequence shown here is derived from an EMBL/GenBank/DDBJ whole genome shotgun (WGS) entry which is preliminary data.</text>
</comment>
<evidence type="ECO:0000313" key="5">
    <source>
        <dbReference type="Proteomes" id="UP000692954"/>
    </source>
</evidence>
<proteinExistence type="predicted"/>
<keyword evidence="1" id="KW-0862">Zinc</keyword>
<evidence type="ECO:0000259" key="3">
    <source>
        <dbReference type="PROSITE" id="PS50089"/>
    </source>
</evidence>
<accession>A0A8S1NRQ4</accession>
<keyword evidence="5" id="KW-1185">Reference proteome</keyword>
<keyword evidence="2" id="KW-1133">Transmembrane helix</keyword>
<dbReference type="Proteomes" id="UP000692954">
    <property type="component" value="Unassembled WGS sequence"/>
</dbReference>
<evidence type="ECO:0000313" key="4">
    <source>
        <dbReference type="EMBL" id="CAD8094892.1"/>
    </source>
</evidence>
<keyword evidence="2" id="KW-0472">Membrane</keyword>
<dbReference type="OrthoDB" id="9984778at2759"/>
<name>A0A8S1NRQ4_9CILI</name>
<feature type="transmembrane region" description="Helical" evidence="2">
    <location>
        <begin position="294"/>
        <end position="316"/>
    </location>
</feature>
<dbReference type="GO" id="GO:0008270">
    <property type="term" value="F:zinc ion binding"/>
    <property type="evidence" value="ECO:0007669"/>
    <property type="project" value="UniProtKB-KW"/>
</dbReference>
<organism evidence="4 5">
    <name type="scientific">Paramecium sonneborni</name>
    <dbReference type="NCBI Taxonomy" id="65129"/>
    <lineage>
        <taxon>Eukaryota</taxon>
        <taxon>Sar</taxon>
        <taxon>Alveolata</taxon>
        <taxon>Ciliophora</taxon>
        <taxon>Intramacronucleata</taxon>
        <taxon>Oligohymenophorea</taxon>
        <taxon>Peniculida</taxon>
        <taxon>Parameciidae</taxon>
        <taxon>Paramecium</taxon>
    </lineage>
</organism>
<dbReference type="EMBL" id="CAJJDN010000063">
    <property type="protein sequence ID" value="CAD8094892.1"/>
    <property type="molecule type" value="Genomic_DNA"/>
</dbReference>